<dbReference type="GO" id="GO:0000166">
    <property type="term" value="F:nucleotide binding"/>
    <property type="evidence" value="ECO:0007669"/>
    <property type="project" value="InterPro"/>
</dbReference>
<evidence type="ECO:0000256" key="13">
    <source>
        <dbReference type="ARBA" id="ARBA00023014"/>
    </source>
</evidence>
<evidence type="ECO:0000313" key="20">
    <source>
        <dbReference type="Proteomes" id="UP001212411"/>
    </source>
</evidence>
<dbReference type="InterPro" id="IPR043502">
    <property type="entry name" value="DNA/RNA_pol_sf"/>
</dbReference>
<dbReference type="GO" id="GO:0045004">
    <property type="term" value="P:DNA replication proofreading"/>
    <property type="evidence" value="ECO:0007669"/>
    <property type="project" value="TreeGrafter"/>
</dbReference>
<evidence type="ECO:0000313" key="19">
    <source>
        <dbReference type="EMBL" id="WBW70961.1"/>
    </source>
</evidence>
<dbReference type="PANTHER" id="PTHR10670">
    <property type="entry name" value="DNA POLYMERASE EPSILON CATALYTIC SUBUNIT A"/>
    <property type="match status" value="1"/>
</dbReference>
<evidence type="ECO:0000256" key="10">
    <source>
        <dbReference type="ARBA" id="ARBA00022833"/>
    </source>
</evidence>
<evidence type="ECO:0000256" key="11">
    <source>
        <dbReference type="ARBA" id="ARBA00022932"/>
    </source>
</evidence>
<dbReference type="KEGG" id="som:SOMG_00994"/>
<evidence type="ECO:0000259" key="18">
    <source>
        <dbReference type="SMART" id="SM01159"/>
    </source>
</evidence>
<sequence>MPPKFSGKRSNLPPRSFRNIYKNPNAFEGQAKRSADENGLSDPMFYVNRKNEIDRIMGFNSYEGGPPREAWLVNVHPTVIESQKLNSTLSAVDFYFIEDDGETFRITIPHAPYFYIAAREGKVTNVEEYMKKNFAGLVKSISREYKDDLNLKNHIVGYKKLYMKLTFDNLTDLQSVRRTLMSAVKSNNAKEEAFNTYAPLNDSKDLVLDNAYDDPMDHIMDLREFDVPYHARTLIDLEIRVGMWYTVSFHEGEPQVAPLPTRIERAEPTIMAFDIETTKLPLKFPDSSFDKIMMISYMVDGQGFLITNREIVGEDIEDFHYTPKPDFEGPFIIFNEQDELSLLHRFFKHIRSARPTIIVTYNGDFFDWPFVDARTTFHGLNLAEEIGFSRDAEDEYKSSYCTHMDAFRWVKRDSYLPQGSQGLKAVTVAKLGYNPMELDPELMTIYASEKAQTLAQYSVSDAVATYYLYMKYVHPFIFSLCNIIPLNPDEVLRKGTGTLCETLLTVEASTNNIILPNKHVEAPQKFFDGHMLTSETYVGGHVESLECGVFRSDIPTPFDMDPAVYQDLVSQLDKALQFSIVTENKIDMDDIEDYEEVKSQIMSKLSDLRDKPKRSEKPKIYHLDVASMYPNIMITNRLQPDSVKDESFCATCDFNVPDKTCDRRMVWAWRGEFHPPKKDEYQMILSAMQTERFPSLTSFGPSRSFDELSPTERAEKIQKRLADYSRKVYHRLYDNKVIERETIICQKENSFYIDTVKAFRDRRYDFKGLQKKWNKILSSRSSSGSLAELEEAKKMVILYDSLQLAHKVILNSFYGYVMRKGSRWYSIEMAGITCLTGATIIQMARQIVERAGRPLELDTDGIWCILPESFPENFEFKRKSGGKVFISYPCVMLNHLVHEKFTNHQYSLLKNPDTLEYETTSENSIFFEVDGPYRAMILPASKEEGKTLKKRYAVFNFDGSLAELKGFEVKRRGELKLVKDFQSQIFKIFLKGETLEECYKEVASVADTWLEVLFTKGKDVTDDELFELISENRSMSKSLAEYGSQKSTSITTAKRLADFLGDQMVKDKGLACKFIISSSPKGSPVAERAIPIAIFSAEESVKRHFLQLWLKNNNLYNIDIRDVLDWNYYIERLGSVVQKLISIPAALQRIANPVPRIPLPDWLHKRLASLNSGYKQKKIDSIFSAAPVPPTTQLNDIEDFGSQGTNRTPTIARVSKRKSAQPSGNDTQVSFSEKPVSIAEGYSTWLKYLKKKWNYQKQVRTRRRHLVGFQSRQFTNVFKSSAESMYQNLWHIVQIRNTDSPGVLHAWVIINNRLTSVRFNLQRKLFICFKDNNLPNVEIEDCKIEKSNAILPHGNVSDKLFSLEIPEKTYLNEKNAISMIFAHPSVEGIYETKIKPIERGILHIGCHRRFNNALSGALGKAFETGFEPEMFVHPYESDVKYLEGVEMNYIYAFHCSWNQRFVLCLFLPHLAKAEVVVYDSLSGEDTSFPQIEDLYHELRHKYTDVLKVSAIEYPEDITFSVSYSKNEKKAYKLIDERLLQYLSAKTKNSLLVIETTSPEKLEANLKQLEELPYTILTRRETMIQSLSWKQYVSKKMIQHFLAVGAWINHRIQLSRYGDIPLCNFESDELQYVIDLLYARKLKEQNIILWWNKGPMPDLGGLEKDDVLHVASPNDSLEVNRSDAYPNACVDVSFSNLAVCSVLNSALINEIEGANDLAALNDGFTANVTDDLEARLGMYDSVGLAHSLPVLKELIKGWWQEAASGNTLADLMIQHLARWINSSKSYLYSPLLVSHIQVVMKKTFLQLLAEIKRLGAQIVYATTNRIIIGTSKTTVQNAISYTKYILKSLKTLPLFHFLDLNIQEYWDYLLWMDPVNYGGKMILPETLAISPLQDPETVVSWHIKSHLPPIVQPEFQNWVVEFIEEVYKQKYLKQNGKSANMRVRENVSEAEAELQSLGAGILSEKMMPPLKRQIIALQRRFQELGLHDEIMESSQFPKLPGSFKKFSNVPLEFIKMLCAVYGLAENLSLENQLLKKVLLSVLQVREFSTIALFEYPSQKLRLEQISCRQCGMGHDFDLCLHEQLWPERNESGNLSFPTGWTCQGCNSPFDRWVFEETLIDNIQHQLVLYQVQDLTCSKCKRVKEWGLKARCTCGGEWVLGISPKKFRETLRVYQAVADFYEFSILKATAESVAGML</sequence>
<dbReference type="InterPro" id="IPR013697">
    <property type="entry name" value="DNA_pol_e_suA_C"/>
</dbReference>
<dbReference type="GeneID" id="80874476"/>
<dbReference type="FunFam" id="3.30.420.10:FF:000010">
    <property type="entry name" value="DNA polymerase epsilon catalytic subunit"/>
    <property type="match status" value="1"/>
</dbReference>
<keyword evidence="6 17" id="KW-0548">Nucleotidyltransferase</keyword>
<dbReference type="GO" id="GO:0008310">
    <property type="term" value="F:single-stranded DNA 3'-5' DNA exonuclease activity"/>
    <property type="evidence" value="ECO:0007669"/>
    <property type="project" value="TreeGrafter"/>
</dbReference>
<dbReference type="Pfam" id="PF22634">
    <property type="entry name" value="POL2_thumb"/>
    <property type="match status" value="1"/>
</dbReference>
<dbReference type="Gene3D" id="3.30.342.10">
    <property type="entry name" value="DNA Polymerase, chain B, domain 1"/>
    <property type="match status" value="1"/>
</dbReference>
<keyword evidence="7 17" id="KW-0235">DNA replication</keyword>
<keyword evidence="14 17" id="KW-0238">DNA-binding</keyword>
<dbReference type="GO" id="GO:0006297">
    <property type="term" value="P:nucleotide-excision repair, DNA gap filling"/>
    <property type="evidence" value="ECO:0007669"/>
    <property type="project" value="TreeGrafter"/>
</dbReference>
<proteinExistence type="inferred from homology"/>
<dbReference type="SUPFAM" id="SSF53098">
    <property type="entry name" value="Ribonuclease H-like"/>
    <property type="match status" value="1"/>
</dbReference>
<dbReference type="GO" id="GO:0000278">
    <property type="term" value="P:mitotic cell cycle"/>
    <property type="evidence" value="ECO:0007669"/>
    <property type="project" value="TreeGrafter"/>
</dbReference>
<dbReference type="InterPro" id="IPR029703">
    <property type="entry name" value="POL2"/>
</dbReference>
<dbReference type="InterPro" id="IPR023211">
    <property type="entry name" value="DNA_pol_palm_dom_sf"/>
</dbReference>
<dbReference type="SMART" id="SM01159">
    <property type="entry name" value="DUF1744"/>
    <property type="match status" value="1"/>
</dbReference>
<feature type="domain" description="DNA polymerase epsilon catalytic subunit A C-terminal" evidence="18">
    <location>
        <begin position="1490"/>
        <end position="1879"/>
    </location>
</feature>
<dbReference type="GO" id="GO:0008622">
    <property type="term" value="C:epsilon DNA polymerase complex"/>
    <property type="evidence" value="ECO:0007669"/>
    <property type="project" value="InterPro"/>
</dbReference>
<dbReference type="Gene3D" id="3.30.420.10">
    <property type="entry name" value="Ribonuclease H-like superfamily/Ribonuclease H"/>
    <property type="match status" value="1"/>
</dbReference>
<dbReference type="FunFam" id="3.90.1600.10:FF:000006">
    <property type="entry name" value="DNA polymerase epsilon catalytic subunit"/>
    <property type="match status" value="1"/>
</dbReference>
<dbReference type="CDD" id="cd05535">
    <property type="entry name" value="POLBc_epsilon"/>
    <property type="match status" value="1"/>
</dbReference>
<dbReference type="InterPro" id="IPR055191">
    <property type="entry name" value="POL2_thumb"/>
</dbReference>
<evidence type="ECO:0000256" key="9">
    <source>
        <dbReference type="ARBA" id="ARBA00022771"/>
    </source>
</evidence>
<dbReference type="GO" id="GO:0003887">
    <property type="term" value="F:DNA-directed DNA polymerase activity"/>
    <property type="evidence" value="ECO:0007669"/>
    <property type="project" value="UniProtKB-KW"/>
</dbReference>
<dbReference type="Pfam" id="PF23250">
    <property type="entry name" value="zf_DPOE_2"/>
    <property type="match status" value="1"/>
</dbReference>
<dbReference type="PANTHER" id="PTHR10670:SF0">
    <property type="entry name" value="DNA POLYMERASE EPSILON CATALYTIC SUBUNIT A"/>
    <property type="match status" value="1"/>
</dbReference>
<dbReference type="EC" id="2.7.7.7" evidence="17"/>
<dbReference type="Pfam" id="PF22912">
    <property type="entry name" value="zf-DPOE"/>
    <property type="match status" value="1"/>
</dbReference>
<dbReference type="GO" id="GO:0051539">
    <property type="term" value="F:4 iron, 4 sulfur cluster binding"/>
    <property type="evidence" value="ECO:0007669"/>
    <property type="project" value="UniProtKB-KW"/>
</dbReference>
<dbReference type="RefSeq" id="XP_056035204.1">
    <property type="nucleotide sequence ID" value="XM_056179787.1"/>
</dbReference>
<keyword evidence="12 17" id="KW-0408">Iron</keyword>
<keyword evidence="13 17" id="KW-0411">Iron-sulfur</keyword>
<keyword evidence="15 17" id="KW-0539">Nucleus</keyword>
<evidence type="ECO:0000256" key="12">
    <source>
        <dbReference type="ARBA" id="ARBA00023004"/>
    </source>
</evidence>
<dbReference type="Gene3D" id="3.90.1600.10">
    <property type="entry name" value="Palm domain of DNA polymerase"/>
    <property type="match status" value="1"/>
</dbReference>
<evidence type="ECO:0000256" key="6">
    <source>
        <dbReference type="ARBA" id="ARBA00022695"/>
    </source>
</evidence>
<dbReference type="Proteomes" id="UP001212411">
    <property type="component" value="Chromosome 1"/>
</dbReference>
<name>A0AAE9W6L2_9SCHI</name>
<protein>
    <recommendedName>
        <fullName evidence="17">DNA polymerase epsilon catalytic subunit</fullName>
        <ecNumber evidence="17">2.7.7.7</ecNumber>
    </recommendedName>
</protein>
<evidence type="ECO:0000256" key="2">
    <source>
        <dbReference type="ARBA" id="ARBA00004123"/>
    </source>
</evidence>
<dbReference type="GO" id="GO:0003677">
    <property type="term" value="F:DNA binding"/>
    <property type="evidence" value="ECO:0007669"/>
    <property type="project" value="UniProtKB-KW"/>
</dbReference>
<evidence type="ECO:0000256" key="1">
    <source>
        <dbReference type="ARBA" id="ARBA00001966"/>
    </source>
</evidence>
<dbReference type="SUPFAM" id="SSF56672">
    <property type="entry name" value="DNA/RNA polymerases"/>
    <property type="match status" value="1"/>
</dbReference>
<dbReference type="InterPro" id="IPR012337">
    <property type="entry name" value="RNaseH-like_sf"/>
</dbReference>
<dbReference type="InterPro" id="IPR006133">
    <property type="entry name" value="DNA-dir_DNA_pol_B_exonuc"/>
</dbReference>
<keyword evidence="9 17" id="KW-0863">Zinc-finger</keyword>
<comment type="similarity">
    <text evidence="3 17">Belongs to the DNA polymerase type-B family.</text>
</comment>
<evidence type="ECO:0000256" key="3">
    <source>
        <dbReference type="ARBA" id="ARBA00005755"/>
    </source>
</evidence>
<dbReference type="InterPro" id="IPR036397">
    <property type="entry name" value="RNaseH_sf"/>
</dbReference>
<keyword evidence="10 17" id="KW-0862">Zinc</keyword>
<comment type="catalytic activity">
    <reaction evidence="16 17">
        <text>DNA(n) + a 2'-deoxyribonucleoside 5'-triphosphate = DNA(n+1) + diphosphate</text>
        <dbReference type="Rhea" id="RHEA:22508"/>
        <dbReference type="Rhea" id="RHEA-COMP:17339"/>
        <dbReference type="Rhea" id="RHEA-COMP:17340"/>
        <dbReference type="ChEBI" id="CHEBI:33019"/>
        <dbReference type="ChEBI" id="CHEBI:61560"/>
        <dbReference type="ChEBI" id="CHEBI:173112"/>
        <dbReference type="EC" id="2.7.7.7"/>
    </reaction>
</comment>
<dbReference type="GO" id="GO:0006272">
    <property type="term" value="P:leading strand elongation"/>
    <property type="evidence" value="ECO:0007669"/>
    <property type="project" value="TreeGrafter"/>
</dbReference>
<evidence type="ECO:0000256" key="16">
    <source>
        <dbReference type="ARBA" id="ARBA00049244"/>
    </source>
</evidence>
<organism evidence="19 20">
    <name type="scientific">Schizosaccharomyces osmophilus</name>
    <dbReference type="NCBI Taxonomy" id="2545709"/>
    <lineage>
        <taxon>Eukaryota</taxon>
        <taxon>Fungi</taxon>
        <taxon>Dikarya</taxon>
        <taxon>Ascomycota</taxon>
        <taxon>Taphrinomycotina</taxon>
        <taxon>Schizosaccharomycetes</taxon>
        <taxon>Schizosaccharomycetales</taxon>
        <taxon>Schizosaccharomycetaceae</taxon>
        <taxon>Schizosaccharomyces</taxon>
    </lineage>
</organism>
<keyword evidence="8 17" id="KW-0479">Metal-binding</keyword>
<evidence type="ECO:0000256" key="8">
    <source>
        <dbReference type="ARBA" id="ARBA00022723"/>
    </source>
</evidence>
<comment type="function">
    <text evidence="17">DNA polymerase II participates in chromosomal DNA replication.</text>
</comment>
<dbReference type="Pfam" id="PF08490">
    <property type="entry name" value="DUF1744"/>
    <property type="match status" value="1"/>
</dbReference>
<dbReference type="CDD" id="cd05779">
    <property type="entry name" value="DNA_polB_epsilon_exo"/>
    <property type="match status" value="1"/>
</dbReference>
<dbReference type="GO" id="GO:0006287">
    <property type="term" value="P:base-excision repair, gap-filling"/>
    <property type="evidence" value="ECO:0007669"/>
    <property type="project" value="TreeGrafter"/>
</dbReference>
<keyword evidence="20" id="KW-1185">Reference proteome</keyword>
<dbReference type="FunFam" id="1.10.132.60:FF:000002">
    <property type="entry name" value="DNA polymerase epsilon catalytic subunit"/>
    <property type="match status" value="1"/>
</dbReference>
<evidence type="ECO:0000256" key="14">
    <source>
        <dbReference type="ARBA" id="ARBA00023125"/>
    </source>
</evidence>
<dbReference type="SMART" id="SM00486">
    <property type="entry name" value="POLBc"/>
    <property type="match status" value="1"/>
</dbReference>
<keyword evidence="5 17" id="KW-0808">Transferase</keyword>
<keyword evidence="4 17" id="KW-0004">4Fe-4S</keyword>
<evidence type="ECO:0000256" key="15">
    <source>
        <dbReference type="ARBA" id="ARBA00023242"/>
    </source>
</evidence>
<dbReference type="InterPro" id="IPR042087">
    <property type="entry name" value="DNA_pol_B_thumb"/>
</dbReference>
<accession>A0AAE9W6L2</accession>
<evidence type="ECO:0000256" key="4">
    <source>
        <dbReference type="ARBA" id="ARBA00022485"/>
    </source>
</evidence>
<reference evidence="19 20" key="1">
    <citation type="journal article" date="2023" name="G3 (Bethesda)">
        <title>A high-quality reference genome for the fission yeast Schizosaccharomyces osmophilus.</title>
        <authorList>
            <person name="Jia G.S."/>
            <person name="Zhang W.C."/>
            <person name="Liang Y."/>
            <person name="Liu X.H."/>
            <person name="Rhind N."/>
            <person name="Pidoux A."/>
            <person name="Brysch-Herzberg M."/>
            <person name="Du L.L."/>
        </authorList>
    </citation>
    <scope>NUCLEOTIDE SEQUENCE [LARGE SCALE GENOMIC DNA]</scope>
    <source>
        <strain evidence="19 20">CBS 15793</strain>
    </source>
</reference>
<keyword evidence="11 17" id="KW-0239">DNA-directed DNA polymerase</keyword>
<comment type="subcellular location">
    <subcellularLocation>
        <location evidence="2 17">Nucleus</location>
    </subcellularLocation>
</comment>
<dbReference type="Pfam" id="PF03104">
    <property type="entry name" value="DNA_pol_B_exo1"/>
    <property type="match status" value="1"/>
</dbReference>
<evidence type="ECO:0000256" key="17">
    <source>
        <dbReference type="RuleBase" id="RU365029"/>
    </source>
</evidence>
<dbReference type="GO" id="GO:0008270">
    <property type="term" value="F:zinc ion binding"/>
    <property type="evidence" value="ECO:0007669"/>
    <property type="project" value="UniProtKB-KW"/>
</dbReference>
<comment type="cofactor">
    <cofactor evidence="1 17">
        <name>[4Fe-4S] cluster</name>
        <dbReference type="ChEBI" id="CHEBI:49883"/>
    </cofactor>
</comment>
<dbReference type="EMBL" id="CP115611">
    <property type="protein sequence ID" value="WBW70961.1"/>
    <property type="molecule type" value="Genomic_DNA"/>
</dbReference>
<evidence type="ECO:0000256" key="5">
    <source>
        <dbReference type="ARBA" id="ARBA00022679"/>
    </source>
</evidence>
<evidence type="ECO:0000256" key="7">
    <source>
        <dbReference type="ARBA" id="ARBA00022705"/>
    </source>
</evidence>
<dbReference type="Gene3D" id="1.10.132.60">
    <property type="entry name" value="DNA polymerase family B, C-terminal domain"/>
    <property type="match status" value="1"/>
</dbReference>
<dbReference type="InterPro" id="IPR054475">
    <property type="entry name" value="Znf-DPOE"/>
</dbReference>
<gene>
    <name evidence="19" type="primary">cdc20</name>
    <name evidence="19" type="ORF">SOMG_00994</name>
</gene>
<dbReference type="InterPro" id="IPR006172">
    <property type="entry name" value="DNA-dir_DNA_pol_B"/>
</dbReference>